<evidence type="ECO:0008006" key="4">
    <source>
        <dbReference type="Google" id="ProtNLM"/>
    </source>
</evidence>
<feature type="transmembrane region" description="Helical" evidence="1">
    <location>
        <begin position="164"/>
        <end position="183"/>
    </location>
</feature>
<dbReference type="EMBL" id="FOYZ01000016">
    <property type="protein sequence ID" value="SFS02536.1"/>
    <property type="molecule type" value="Genomic_DNA"/>
</dbReference>
<dbReference type="Proteomes" id="UP000199659">
    <property type="component" value="Unassembled WGS sequence"/>
</dbReference>
<keyword evidence="1" id="KW-0472">Membrane</keyword>
<dbReference type="STRING" id="37658.SAMN05661086_03281"/>
<dbReference type="RefSeq" id="WP_207649506.1">
    <property type="nucleotide sequence ID" value="NZ_FOYZ01000016.1"/>
</dbReference>
<gene>
    <name evidence="2" type="ORF">SAMN05661086_03281</name>
</gene>
<feature type="transmembrane region" description="Helical" evidence="1">
    <location>
        <begin position="189"/>
        <end position="207"/>
    </location>
</feature>
<dbReference type="PROSITE" id="PS51257">
    <property type="entry name" value="PROKAR_LIPOPROTEIN"/>
    <property type="match status" value="1"/>
</dbReference>
<protein>
    <recommendedName>
        <fullName evidence="4">CAAX protease self-immunity</fullName>
    </recommendedName>
</protein>
<feature type="transmembrane region" description="Helical" evidence="1">
    <location>
        <begin position="214"/>
        <end position="235"/>
    </location>
</feature>
<keyword evidence="3" id="KW-1185">Reference proteome</keyword>
<keyword evidence="1" id="KW-0812">Transmembrane</keyword>
<accession>A0A1I6LGM2</accession>
<dbReference type="AlphaFoldDB" id="A0A1I6LGM2"/>
<sequence length="277" mass="31191">MKNSNKYLALYLGISFGCCWGVGLAFILFGEALTAVVGELTLTHPLAIIALYSPSIAGLITYAAMGGMDALKKILFKLIPQKQDLFWFPVLFVVFVLFAASMHYGCVLFGISLPKMTYSIPRMIIEALRNLIEETGLIGGVFGWIGFLLPFFQSKFKSQTKSALLTGFIFGLWVLPGYVISSFGTSTAYPFYVIQLMAFILFLSYVFNVTNGNLLLYIFTFWLMATGSRLKFYYFIPSVQIMQISYFIIGTIVIHTVFKKKNITYTLQTFPDFLDNK</sequence>
<keyword evidence="1" id="KW-1133">Transmembrane helix</keyword>
<name>A0A1I6LGM2_9FIRM</name>
<evidence type="ECO:0000256" key="1">
    <source>
        <dbReference type="SAM" id="Phobius"/>
    </source>
</evidence>
<feature type="transmembrane region" description="Helical" evidence="1">
    <location>
        <begin position="241"/>
        <end position="258"/>
    </location>
</feature>
<feature type="transmembrane region" description="Helical" evidence="1">
    <location>
        <begin position="7"/>
        <end position="30"/>
    </location>
</feature>
<evidence type="ECO:0000313" key="2">
    <source>
        <dbReference type="EMBL" id="SFS02536.1"/>
    </source>
</evidence>
<proteinExistence type="predicted"/>
<organism evidence="2 3">
    <name type="scientific">Anaeromicropila populeti</name>
    <dbReference type="NCBI Taxonomy" id="37658"/>
    <lineage>
        <taxon>Bacteria</taxon>
        <taxon>Bacillati</taxon>
        <taxon>Bacillota</taxon>
        <taxon>Clostridia</taxon>
        <taxon>Lachnospirales</taxon>
        <taxon>Lachnospiraceae</taxon>
        <taxon>Anaeromicropila</taxon>
    </lineage>
</organism>
<feature type="transmembrane region" description="Helical" evidence="1">
    <location>
        <begin position="42"/>
        <end position="64"/>
    </location>
</feature>
<evidence type="ECO:0000313" key="3">
    <source>
        <dbReference type="Proteomes" id="UP000199659"/>
    </source>
</evidence>
<feature type="transmembrane region" description="Helical" evidence="1">
    <location>
        <begin position="85"/>
        <end position="111"/>
    </location>
</feature>
<reference evidence="2 3" key="1">
    <citation type="submission" date="2016-10" db="EMBL/GenBank/DDBJ databases">
        <authorList>
            <person name="de Groot N.N."/>
        </authorList>
    </citation>
    <scope>NUCLEOTIDE SEQUENCE [LARGE SCALE GENOMIC DNA]</scope>
    <source>
        <strain evidence="2 3">743A</strain>
    </source>
</reference>
<feature type="transmembrane region" description="Helical" evidence="1">
    <location>
        <begin position="131"/>
        <end position="152"/>
    </location>
</feature>